<keyword evidence="1" id="KW-0547">Nucleotide-binding</keyword>
<dbReference type="GO" id="GO:0005737">
    <property type="term" value="C:cytoplasm"/>
    <property type="evidence" value="ECO:0007669"/>
    <property type="project" value="TreeGrafter"/>
</dbReference>
<dbReference type="Pfam" id="PF13181">
    <property type="entry name" value="TPR_8"/>
    <property type="match status" value="1"/>
</dbReference>
<dbReference type="Pfam" id="PF13191">
    <property type="entry name" value="AAA_16"/>
    <property type="match status" value="1"/>
</dbReference>
<protein>
    <submittedName>
        <fullName evidence="5">AAA family ATPase</fullName>
    </submittedName>
</protein>
<dbReference type="Proteomes" id="UP000824230">
    <property type="component" value="Unassembled WGS sequence"/>
</dbReference>
<evidence type="ECO:0000259" key="4">
    <source>
        <dbReference type="SMART" id="SM01043"/>
    </source>
</evidence>
<reference evidence="5" key="1">
    <citation type="journal article" date="2021" name="PeerJ">
        <title>Extensive microbial diversity within the chicken gut microbiome revealed by metagenomics and culture.</title>
        <authorList>
            <person name="Gilroy R."/>
            <person name="Ravi A."/>
            <person name="Getino M."/>
            <person name="Pursley I."/>
            <person name="Horton D.L."/>
            <person name="Alikhan N.F."/>
            <person name="Baker D."/>
            <person name="Gharbi K."/>
            <person name="Hall N."/>
            <person name="Watson M."/>
            <person name="Adriaenssens E.M."/>
            <person name="Foster-Nyarko E."/>
            <person name="Jarju S."/>
            <person name="Secka A."/>
            <person name="Antonio M."/>
            <person name="Oren A."/>
            <person name="Chaudhuri R.R."/>
            <person name="La Ragione R."/>
            <person name="Hildebrand F."/>
            <person name="Pallen M.J."/>
        </authorList>
    </citation>
    <scope>NUCLEOTIDE SEQUENCE</scope>
    <source>
        <strain evidence="5">ChiHjej12B11-1927</strain>
    </source>
</reference>
<dbReference type="PROSITE" id="PS50005">
    <property type="entry name" value="TPR"/>
    <property type="match status" value="1"/>
</dbReference>
<gene>
    <name evidence="5" type="ORF">H9738_10635</name>
</gene>
<dbReference type="GO" id="GO:0005524">
    <property type="term" value="F:ATP binding"/>
    <property type="evidence" value="ECO:0007669"/>
    <property type="project" value="UniProtKB-KW"/>
</dbReference>
<evidence type="ECO:0000313" key="5">
    <source>
        <dbReference type="EMBL" id="HIX38305.1"/>
    </source>
</evidence>
<dbReference type="Gene3D" id="1.10.10.10">
    <property type="entry name" value="Winged helix-like DNA-binding domain superfamily/Winged helix DNA-binding domain"/>
    <property type="match status" value="1"/>
</dbReference>
<keyword evidence="3" id="KW-0802">TPR repeat</keyword>
<dbReference type="PANTHER" id="PTHR16305:SF28">
    <property type="entry name" value="GUANYLATE CYCLASE DOMAIN-CONTAINING PROTEIN"/>
    <property type="match status" value="1"/>
</dbReference>
<dbReference type="SMART" id="SM00028">
    <property type="entry name" value="TPR"/>
    <property type="match status" value="5"/>
</dbReference>
<keyword evidence="2" id="KW-0067">ATP-binding</keyword>
<dbReference type="InterPro" id="IPR027417">
    <property type="entry name" value="P-loop_NTPase"/>
</dbReference>
<dbReference type="Pfam" id="PF13432">
    <property type="entry name" value="TPR_16"/>
    <property type="match status" value="1"/>
</dbReference>
<comment type="caution">
    <text evidence="5">The sequence shown here is derived from an EMBL/GenBank/DDBJ whole genome shotgun (WGS) entry which is preliminary data.</text>
</comment>
<evidence type="ECO:0000313" key="6">
    <source>
        <dbReference type="Proteomes" id="UP000824230"/>
    </source>
</evidence>
<dbReference type="InterPro" id="IPR005158">
    <property type="entry name" value="BTAD"/>
</dbReference>
<evidence type="ECO:0000256" key="2">
    <source>
        <dbReference type="ARBA" id="ARBA00022840"/>
    </source>
</evidence>
<evidence type="ECO:0000256" key="3">
    <source>
        <dbReference type="PROSITE-ProRule" id="PRU00339"/>
    </source>
</evidence>
<dbReference type="SUPFAM" id="SSF48452">
    <property type="entry name" value="TPR-like"/>
    <property type="match status" value="2"/>
</dbReference>
<dbReference type="PANTHER" id="PTHR16305">
    <property type="entry name" value="TESTICULAR SOLUBLE ADENYLYL CYCLASE"/>
    <property type="match status" value="1"/>
</dbReference>
<dbReference type="Gene3D" id="3.40.50.300">
    <property type="entry name" value="P-loop containing nucleotide triphosphate hydrolases"/>
    <property type="match status" value="1"/>
</dbReference>
<dbReference type="SUPFAM" id="SSF52540">
    <property type="entry name" value="P-loop containing nucleoside triphosphate hydrolases"/>
    <property type="match status" value="1"/>
</dbReference>
<dbReference type="InterPro" id="IPR011990">
    <property type="entry name" value="TPR-like_helical_dom_sf"/>
</dbReference>
<accession>A0A9D1VMQ9</accession>
<sequence>MDKISVHLLGRPYVEANGKRVNFPYKKAEGFFYYLCVKKNAAREEIIYVLWGADNENVGRKNLREAVYQIKKLLGKEILVTEGHTQIALNPECAVQIDWDNVGEADLLAHEQEGFLAHFHIKNCYEFEEWIASMQEQYDRRIMKTVKKKLNEADTHKDMAQIQKYGNMLIRQDPYNEALYHEIMELYAAGGNYNMAIKLYYDLEKILSEDLGVEPSGEITRLFHRIFNVKGNVTQPGGSWNVSFTGRTEEIYRISQCVNGAGPSGIPQCVAIVGEEGVGKTALLNKAAQMLKGYKRFILWANCYREEKEFYLRPWYDIFREMEQCAENGMFDQELIREEKWQIHQLIQGVSEMEKSKRVQPALQSVERIVLEMCRKITKSCRLVLFFDDIQWMDAMSFQLLNRLLLTVGTDKILAVCAYDQNCDREIMEALERLIRQDLLCIISLEPFTKQETWELLHRFLPQLDGEEKKREQIYEMTDGNAFFLMEMINYMKEKGFTLEIAPKIHNVIKARLGGLPEIENRVLDCMSVFPEKTAIEDLELLLPDMDRLTLIRVLEKLQERHLIKESLIGWNIFYEFFHRVFREYIYERQSQGQRRLYHQMLAEYYENQGKMNFARLPMIIYHYEKCHNRAKVYEYKIAYLSEYYTLVNENFPILHWEMEEDEEESFLMTGAPQIMELAEEVIRLSDSSPKVREMKMKMYYVKGRYNIAQGEYGAGLSSIEQSIFLARELKNKKTLLNSYKQICFYGIQVEKPDLVKEYLDRGFPLLNEEDKEDRGVFTRLLGWYYLYQKEYKKAEETFRRAIEIFQIPETEERIFHISIAACYGYLGDLYREQGKLDQAAENYEKALETGSDQVITNGLGQFYSGLGQVRLLQGNYEEGEKYLLQAVECLKRYGYYWGREKAEAYLAMLLLKEGRKEEGRSYYEESRRISEKIKNPSTERLLQEIEKDFL</sequence>
<dbReference type="Pfam" id="PF03704">
    <property type="entry name" value="BTAD"/>
    <property type="match status" value="1"/>
</dbReference>
<dbReference type="Gene3D" id="1.25.40.10">
    <property type="entry name" value="Tetratricopeptide repeat domain"/>
    <property type="match status" value="2"/>
</dbReference>
<dbReference type="InterPro" id="IPR019734">
    <property type="entry name" value="TPR_rpt"/>
</dbReference>
<name>A0A9D1VMQ9_9FIRM</name>
<dbReference type="AlphaFoldDB" id="A0A9D1VMQ9"/>
<dbReference type="EMBL" id="DXFG01000229">
    <property type="protein sequence ID" value="HIX38305.1"/>
    <property type="molecule type" value="Genomic_DNA"/>
</dbReference>
<dbReference type="InterPro" id="IPR041664">
    <property type="entry name" value="AAA_16"/>
</dbReference>
<organism evidence="5 6">
    <name type="scientific">Candidatus Blautia pullistercoris</name>
    <dbReference type="NCBI Taxonomy" id="2838499"/>
    <lineage>
        <taxon>Bacteria</taxon>
        <taxon>Bacillati</taxon>
        <taxon>Bacillota</taxon>
        <taxon>Clostridia</taxon>
        <taxon>Lachnospirales</taxon>
        <taxon>Lachnospiraceae</taxon>
        <taxon>Blautia</taxon>
    </lineage>
</organism>
<evidence type="ECO:0000256" key="1">
    <source>
        <dbReference type="ARBA" id="ARBA00022741"/>
    </source>
</evidence>
<feature type="domain" description="Bacterial transcriptional activator" evidence="4">
    <location>
        <begin position="97"/>
        <end position="227"/>
    </location>
</feature>
<dbReference type="InterPro" id="IPR036388">
    <property type="entry name" value="WH-like_DNA-bd_sf"/>
</dbReference>
<dbReference type="SMART" id="SM01043">
    <property type="entry name" value="BTAD"/>
    <property type="match status" value="1"/>
</dbReference>
<dbReference type="GO" id="GO:0004016">
    <property type="term" value="F:adenylate cyclase activity"/>
    <property type="evidence" value="ECO:0007669"/>
    <property type="project" value="TreeGrafter"/>
</dbReference>
<feature type="repeat" description="TPR" evidence="3">
    <location>
        <begin position="821"/>
        <end position="854"/>
    </location>
</feature>
<dbReference type="PROSITE" id="PS50293">
    <property type="entry name" value="TPR_REGION"/>
    <property type="match status" value="1"/>
</dbReference>
<reference evidence="5" key="2">
    <citation type="submission" date="2021-04" db="EMBL/GenBank/DDBJ databases">
        <authorList>
            <person name="Gilroy R."/>
        </authorList>
    </citation>
    <scope>NUCLEOTIDE SEQUENCE</scope>
    <source>
        <strain evidence="5">ChiHjej12B11-1927</strain>
    </source>
</reference>
<proteinExistence type="predicted"/>